<dbReference type="KEGG" id="hazt:108674751"/>
<feature type="region of interest" description="Disordered" evidence="3">
    <location>
        <begin position="357"/>
        <end position="434"/>
    </location>
</feature>
<evidence type="ECO:0000313" key="4">
    <source>
        <dbReference type="Proteomes" id="UP000694843"/>
    </source>
</evidence>
<dbReference type="GO" id="GO:0008017">
    <property type="term" value="F:microtubule binding"/>
    <property type="evidence" value="ECO:0007669"/>
    <property type="project" value="TreeGrafter"/>
</dbReference>
<dbReference type="RefSeq" id="XP_018018210.2">
    <property type="nucleotide sequence ID" value="XM_018162721.2"/>
</dbReference>
<reference evidence="5" key="1">
    <citation type="submission" date="2025-08" db="UniProtKB">
        <authorList>
            <consortium name="RefSeq"/>
        </authorList>
    </citation>
    <scope>IDENTIFICATION</scope>
    <source>
        <tissue evidence="5">Whole organism</tissue>
    </source>
</reference>
<feature type="region of interest" description="Disordered" evidence="3">
    <location>
        <begin position="456"/>
        <end position="485"/>
    </location>
</feature>
<sequence>VCELTSAHKSREKDLQAQILCAEMESEKLRERNSKLQESLLSDSDHRLVGIRQHCSDLQKEVESLKSVVEMRNSDLHKLRAQVAGMEQLERELEAARHHANTLNAKTEDLNAQINTKSQTERQLMQSNQQLKEAIDRESSANKQLRLENEQLQWKLRQREQLSQSLPASTIDGMTKQSQLHTSWEDRPSSLHHHQHEYRELQQQSYLRRSESMKTERRLLTSSPVCGCDARTSSREHGCEPSNSRTSLERFSPPASPRVKAVVEKCNSVSFVLDLNDSLSNENILEPPSSPRLKHDSLHARNCVRKSRSSSLEKKNQVYRNNSLSKCTSAGNFYTRHHGRHCIEGIASQLVNDSDCDERLQLPPQPPCSRSREHTTSESSCTESIERISPQSSSWSGTTTNGSTGSPNMISSDGNFSSFNHLQHPEEDEYEENLEDSEESFIAGIPSDLTPLVNLMNASSSSPSDSEMSRCGSHAEVTPSESDDENSLAQIFDGVQGSLPQGHEWVAAEGAGEAMVPSDLVSNVSEVNESANLGNQSSVKRSSASQVVSKKS</sequence>
<feature type="region of interest" description="Disordered" evidence="3">
    <location>
        <begin position="231"/>
        <end position="253"/>
    </location>
</feature>
<keyword evidence="4" id="KW-1185">Reference proteome</keyword>
<organism evidence="4 5">
    <name type="scientific">Hyalella azteca</name>
    <name type="common">Amphipod</name>
    <dbReference type="NCBI Taxonomy" id="294128"/>
    <lineage>
        <taxon>Eukaryota</taxon>
        <taxon>Metazoa</taxon>
        <taxon>Ecdysozoa</taxon>
        <taxon>Arthropoda</taxon>
        <taxon>Crustacea</taxon>
        <taxon>Multicrustacea</taxon>
        <taxon>Malacostraca</taxon>
        <taxon>Eumalacostraca</taxon>
        <taxon>Peracarida</taxon>
        <taxon>Amphipoda</taxon>
        <taxon>Senticaudata</taxon>
        <taxon>Talitrida</taxon>
        <taxon>Talitroidea</taxon>
        <taxon>Hyalellidae</taxon>
        <taxon>Hyalella</taxon>
    </lineage>
</organism>
<feature type="coiled-coil region" evidence="2">
    <location>
        <begin position="76"/>
        <end position="162"/>
    </location>
</feature>
<dbReference type="AlphaFoldDB" id="A0A8B7NWW4"/>
<dbReference type="Proteomes" id="UP000694843">
    <property type="component" value="Unplaced"/>
</dbReference>
<evidence type="ECO:0000313" key="5">
    <source>
        <dbReference type="RefSeq" id="XP_018018210.2"/>
    </source>
</evidence>
<dbReference type="PANTHER" id="PTHR24200:SF11">
    <property type="entry name" value="TOUCAN, ISOFORM A"/>
    <property type="match status" value="1"/>
</dbReference>
<dbReference type="GO" id="GO:0005634">
    <property type="term" value="C:nucleus"/>
    <property type="evidence" value="ECO:0007669"/>
    <property type="project" value="TreeGrafter"/>
</dbReference>
<evidence type="ECO:0000256" key="2">
    <source>
        <dbReference type="SAM" id="Coils"/>
    </source>
</evidence>
<evidence type="ECO:0000256" key="1">
    <source>
        <dbReference type="ARBA" id="ARBA00023054"/>
    </source>
</evidence>
<proteinExistence type="predicted"/>
<dbReference type="GO" id="GO:0005737">
    <property type="term" value="C:cytoplasm"/>
    <property type="evidence" value="ECO:0007669"/>
    <property type="project" value="TreeGrafter"/>
</dbReference>
<evidence type="ECO:0000256" key="3">
    <source>
        <dbReference type="SAM" id="MobiDB-lite"/>
    </source>
</evidence>
<feature type="coiled-coil region" evidence="2">
    <location>
        <begin position="12"/>
        <end position="39"/>
    </location>
</feature>
<feature type="non-terminal residue" evidence="5">
    <location>
        <position position="1"/>
    </location>
</feature>
<dbReference type="PANTHER" id="PTHR24200">
    <property type="entry name" value="TOUCAN, ISOFORM A"/>
    <property type="match status" value="1"/>
</dbReference>
<accession>A0A8B7NWW4</accession>
<keyword evidence="1 2" id="KW-0175">Coiled coil</keyword>
<dbReference type="OrthoDB" id="6383021at2759"/>
<dbReference type="InterPro" id="IPR051293">
    <property type="entry name" value="MTUS1/CCDC69"/>
</dbReference>
<feature type="compositionally biased region" description="Low complexity" evidence="3">
    <location>
        <begin position="377"/>
        <end position="406"/>
    </location>
</feature>
<name>A0A8B7NWW4_HYAAZ</name>
<protein>
    <submittedName>
        <fullName evidence="5">Uncharacterized protein LOC108674751</fullName>
    </submittedName>
</protein>
<dbReference type="GeneID" id="108674751"/>
<gene>
    <name evidence="5" type="primary">LOC108674751</name>
</gene>
<feature type="region of interest" description="Disordered" evidence="3">
    <location>
        <begin position="532"/>
        <end position="552"/>
    </location>
</feature>
<feature type="compositionally biased region" description="Polar residues" evidence="3">
    <location>
        <begin position="407"/>
        <end position="421"/>
    </location>
</feature>